<organism evidence="3">
    <name type="scientific">uncultured Dysgonomonas sp</name>
    <dbReference type="NCBI Taxonomy" id="206096"/>
    <lineage>
        <taxon>Bacteria</taxon>
        <taxon>Pseudomonadati</taxon>
        <taxon>Bacteroidota</taxon>
        <taxon>Bacteroidia</taxon>
        <taxon>Bacteroidales</taxon>
        <taxon>Dysgonomonadaceae</taxon>
        <taxon>Dysgonomonas</taxon>
        <taxon>environmental samples</taxon>
    </lineage>
</organism>
<feature type="chain" id="PRO_5012419843" description="Lipoprotein SmpA/OmlA domain-containing protein" evidence="2">
    <location>
        <begin position="23"/>
        <end position="86"/>
    </location>
</feature>
<dbReference type="RefSeq" id="WP_135106431.1">
    <property type="nucleotide sequence ID" value="NZ_CABTJG010000010.1"/>
</dbReference>
<evidence type="ECO:0000256" key="1">
    <source>
        <dbReference type="ARBA" id="ARBA00022729"/>
    </source>
</evidence>
<gene>
    <name evidence="3" type="ORF">KL86DYS2_10628</name>
</gene>
<sequence>MKKIFFACLVAFTLAACGPVYNTQLKQVELGMTQREIVSLMGDKYSVVDQRSNGDQTLEYVDKFKNHWYFVFVNGQLNKWYKETEK</sequence>
<evidence type="ECO:0008006" key="4">
    <source>
        <dbReference type="Google" id="ProtNLM"/>
    </source>
</evidence>
<proteinExistence type="predicted"/>
<accession>A0A212J429</accession>
<protein>
    <recommendedName>
        <fullName evidence="4">Lipoprotein SmpA/OmlA domain-containing protein</fullName>
    </recommendedName>
</protein>
<dbReference type="Gene3D" id="3.30.1450.10">
    <property type="match status" value="1"/>
</dbReference>
<dbReference type="PROSITE" id="PS51257">
    <property type="entry name" value="PROKAR_LIPOPROTEIN"/>
    <property type="match status" value="1"/>
</dbReference>
<dbReference type="AlphaFoldDB" id="A0A212J429"/>
<feature type="signal peptide" evidence="2">
    <location>
        <begin position="1"/>
        <end position="22"/>
    </location>
</feature>
<reference evidence="3" key="1">
    <citation type="submission" date="2016-04" db="EMBL/GenBank/DDBJ databases">
        <authorList>
            <person name="Evans L.H."/>
            <person name="Alamgir A."/>
            <person name="Owens N."/>
            <person name="Weber N.D."/>
            <person name="Virtaneva K."/>
            <person name="Barbian K."/>
            <person name="Babar A."/>
            <person name="Rosenke K."/>
        </authorList>
    </citation>
    <scope>NUCLEOTIDE SEQUENCE</scope>
    <source>
        <strain evidence="3">86-2</strain>
    </source>
</reference>
<evidence type="ECO:0000313" key="3">
    <source>
        <dbReference type="EMBL" id="SBV93915.1"/>
    </source>
</evidence>
<dbReference type="InterPro" id="IPR037873">
    <property type="entry name" value="BamE-like"/>
</dbReference>
<dbReference type="EMBL" id="FLUL01000001">
    <property type="protein sequence ID" value="SBV93915.1"/>
    <property type="molecule type" value="Genomic_DNA"/>
</dbReference>
<name>A0A212J429_9BACT</name>
<evidence type="ECO:0000256" key="2">
    <source>
        <dbReference type="SAM" id="SignalP"/>
    </source>
</evidence>
<keyword evidence="1 2" id="KW-0732">Signal</keyword>